<accession>A0A183CDT6</accession>
<feature type="compositionally biased region" description="Basic and acidic residues" evidence="1">
    <location>
        <begin position="164"/>
        <end position="185"/>
    </location>
</feature>
<feature type="compositionally biased region" description="Basic and acidic residues" evidence="1">
    <location>
        <begin position="23"/>
        <end position="32"/>
    </location>
</feature>
<dbReference type="PANTHER" id="PTHR37442:SF2">
    <property type="entry name" value="CHONDROITIN PROTEOGLYCAN 4"/>
    <property type="match status" value="1"/>
</dbReference>
<name>A0A183CDT6_GLOPA</name>
<feature type="region of interest" description="Disordered" evidence="1">
    <location>
        <begin position="1"/>
        <end position="32"/>
    </location>
</feature>
<evidence type="ECO:0000313" key="2">
    <source>
        <dbReference type="Proteomes" id="UP000050741"/>
    </source>
</evidence>
<protein>
    <submittedName>
        <fullName evidence="3">Bromo domain-containing protein</fullName>
    </submittedName>
</protein>
<dbReference type="Proteomes" id="UP000050741">
    <property type="component" value="Unassembled WGS sequence"/>
</dbReference>
<reference evidence="3" key="3">
    <citation type="submission" date="2016-06" db="UniProtKB">
        <authorList>
            <consortium name="WormBaseParasite"/>
        </authorList>
    </citation>
    <scope>IDENTIFICATION</scope>
</reference>
<organism evidence="2 3">
    <name type="scientific">Globodera pallida</name>
    <name type="common">Potato cyst nematode worm</name>
    <name type="synonym">Heterodera pallida</name>
    <dbReference type="NCBI Taxonomy" id="36090"/>
    <lineage>
        <taxon>Eukaryota</taxon>
        <taxon>Metazoa</taxon>
        <taxon>Ecdysozoa</taxon>
        <taxon>Nematoda</taxon>
        <taxon>Chromadorea</taxon>
        <taxon>Rhabditida</taxon>
        <taxon>Tylenchina</taxon>
        <taxon>Tylenchomorpha</taxon>
        <taxon>Tylenchoidea</taxon>
        <taxon>Heteroderidae</taxon>
        <taxon>Heteroderinae</taxon>
        <taxon>Globodera</taxon>
    </lineage>
</organism>
<dbReference type="WBParaSite" id="GPLIN_001104000">
    <property type="protein sequence ID" value="GPLIN_001104000"/>
    <property type="gene ID" value="GPLIN_001104000"/>
</dbReference>
<dbReference type="AlphaFoldDB" id="A0A183CDT6"/>
<feature type="region of interest" description="Disordered" evidence="1">
    <location>
        <begin position="164"/>
        <end position="237"/>
    </location>
</feature>
<dbReference type="PANTHER" id="PTHR37442">
    <property type="entry name" value="F18A1.7 PROTEIN-RELATED"/>
    <property type="match status" value="1"/>
</dbReference>
<keyword evidence="2" id="KW-1185">Reference proteome</keyword>
<proteinExistence type="predicted"/>
<evidence type="ECO:0000313" key="3">
    <source>
        <dbReference type="WBParaSite" id="GPLIN_001104000"/>
    </source>
</evidence>
<evidence type="ECO:0000256" key="1">
    <source>
        <dbReference type="SAM" id="MobiDB-lite"/>
    </source>
</evidence>
<sequence length="237" mass="25881">MGLQHRQSGKRTMRTNSNGAKKSSTETAEKGIKDAAATKYRGEKLLDGIGMNKPQASPLSRRLTPDFLRAAVQDGCELMRCQLICYRVKFDAKCGGSAGALLSEAFVRPISQAQEFLTYGHIAPFMGAFLPHQCDFMVKKEVLNEFRIPPELDDALHRKYNHQKGVEETKAENKHISVSKEKLPQEEDGPSVSPVAEISNNNGAGNADENVEQTVVNVSEADPGDRTKVSHVVGTAA</sequence>
<reference evidence="2" key="1">
    <citation type="submission" date="2013-12" db="EMBL/GenBank/DDBJ databases">
        <authorList>
            <person name="Aslett M."/>
        </authorList>
    </citation>
    <scope>NUCLEOTIDE SEQUENCE [LARGE SCALE GENOMIC DNA]</scope>
    <source>
        <strain evidence="2">Lindley</strain>
    </source>
</reference>
<dbReference type="InterPro" id="IPR053123">
    <property type="entry name" value="CPG4-like"/>
</dbReference>
<reference evidence="2" key="2">
    <citation type="submission" date="2014-05" db="EMBL/GenBank/DDBJ databases">
        <title>The genome and life-stage specific transcriptomes of Globodera pallida elucidate key aspects of plant parasitism by a cyst nematode.</title>
        <authorList>
            <person name="Cotton J.A."/>
            <person name="Lilley C.J."/>
            <person name="Jones L.M."/>
            <person name="Kikuchi T."/>
            <person name="Reid A.J."/>
            <person name="Thorpe P."/>
            <person name="Tsai I.J."/>
            <person name="Beasley H."/>
            <person name="Blok V."/>
            <person name="Cock P.J.A."/>
            <person name="Van den Akker S.E."/>
            <person name="Holroyd N."/>
            <person name="Hunt M."/>
            <person name="Mantelin S."/>
            <person name="Naghra H."/>
            <person name="Pain A."/>
            <person name="Palomares-Rius J.E."/>
            <person name="Zarowiecki M."/>
            <person name="Berriman M."/>
            <person name="Jones J.T."/>
            <person name="Urwin P.E."/>
        </authorList>
    </citation>
    <scope>NUCLEOTIDE SEQUENCE [LARGE SCALE GENOMIC DNA]</scope>
    <source>
        <strain evidence="2">Lindley</strain>
    </source>
</reference>